<dbReference type="InterPro" id="IPR000101">
    <property type="entry name" value="GGT_peptidase"/>
</dbReference>
<evidence type="ECO:0000256" key="2">
    <source>
        <dbReference type="PIRSR" id="PIRSR600101-2"/>
    </source>
</evidence>
<comment type="function">
    <text evidence="3">Cleaves the gamma-glutamyl peptide bond of glutathione and glutathione conjugates.</text>
</comment>
<comment type="pathway">
    <text evidence="3">Sulfur metabolism; glutathione metabolism.</text>
</comment>
<accession>A0A178FHA6</accession>
<feature type="binding site" evidence="2">
    <location>
        <position position="499"/>
    </location>
    <ligand>
        <name>L-glutamate</name>
        <dbReference type="ChEBI" id="CHEBI:29985"/>
    </ligand>
</feature>
<comment type="catalytic activity">
    <reaction evidence="3">
        <text>an N-terminal (5-L-glutamyl)-[peptide] + an alpha-amino acid = 5-L-glutamyl amino acid + an N-terminal L-alpha-aminoacyl-[peptide]</text>
        <dbReference type="Rhea" id="RHEA:23904"/>
        <dbReference type="Rhea" id="RHEA-COMP:9780"/>
        <dbReference type="Rhea" id="RHEA-COMP:9795"/>
        <dbReference type="ChEBI" id="CHEBI:77644"/>
        <dbReference type="ChEBI" id="CHEBI:78597"/>
        <dbReference type="ChEBI" id="CHEBI:78599"/>
        <dbReference type="ChEBI" id="CHEBI:78608"/>
        <dbReference type="EC" id="2.3.2.2"/>
    </reaction>
</comment>
<feature type="active site" description="Nucleophile" evidence="1">
    <location>
        <position position="408"/>
    </location>
</feature>
<dbReference type="Gene3D" id="1.10.246.130">
    <property type="match status" value="1"/>
</dbReference>
<dbReference type="PRINTS" id="PR01210">
    <property type="entry name" value="GGTRANSPTASE"/>
</dbReference>
<feature type="chain" id="PRO_5008086254" description="Glutathione hydrolase" evidence="4">
    <location>
        <begin position="20"/>
        <end position="679"/>
    </location>
</feature>
<dbReference type="GO" id="GO:0005886">
    <property type="term" value="C:plasma membrane"/>
    <property type="evidence" value="ECO:0007669"/>
    <property type="project" value="TreeGrafter"/>
</dbReference>
<evidence type="ECO:0000313" key="6">
    <source>
        <dbReference type="Proteomes" id="UP000243519"/>
    </source>
</evidence>
<evidence type="ECO:0000256" key="3">
    <source>
        <dbReference type="RuleBase" id="RU368068"/>
    </source>
</evidence>
<dbReference type="EC" id="2.3.2.2" evidence="3"/>
<organism evidence="5 6">
    <name type="scientific">Trichophyton violaceum</name>
    <dbReference type="NCBI Taxonomy" id="34388"/>
    <lineage>
        <taxon>Eukaryota</taxon>
        <taxon>Fungi</taxon>
        <taxon>Dikarya</taxon>
        <taxon>Ascomycota</taxon>
        <taxon>Pezizomycotina</taxon>
        <taxon>Eurotiomycetes</taxon>
        <taxon>Eurotiomycetidae</taxon>
        <taxon>Onygenales</taxon>
        <taxon>Arthrodermataceae</taxon>
        <taxon>Trichophyton</taxon>
    </lineage>
</organism>
<comment type="catalytic activity">
    <reaction evidence="3">
        <text>glutathione + H2O = L-cysteinylglycine + L-glutamate</text>
        <dbReference type="Rhea" id="RHEA:28807"/>
        <dbReference type="ChEBI" id="CHEBI:15377"/>
        <dbReference type="ChEBI" id="CHEBI:29985"/>
        <dbReference type="ChEBI" id="CHEBI:57925"/>
        <dbReference type="ChEBI" id="CHEBI:61694"/>
        <dbReference type="EC" id="3.4.19.13"/>
    </reaction>
</comment>
<dbReference type="InterPro" id="IPR043137">
    <property type="entry name" value="GGT_ssub_C"/>
</dbReference>
<dbReference type="Pfam" id="PF01019">
    <property type="entry name" value="G_glu_transpept"/>
    <property type="match status" value="1"/>
</dbReference>
<keyword evidence="3" id="KW-0378">Hydrolase</keyword>
<dbReference type="Proteomes" id="UP000243519">
    <property type="component" value="Unassembled WGS sequence"/>
</dbReference>
<dbReference type="SUPFAM" id="SSF56235">
    <property type="entry name" value="N-terminal nucleophile aminohydrolases (Ntn hydrolases)"/>
    <property type="match status" value="1"/>
</dbReference>
<dbReference type="GO" id="GO:0103068">
    <property type="term" value="F:leukotriene C4 gamma-glutamyl transferase activity"/>
    <property type="evidence" value="ECO:0007669"/>
    <property type="project" value="UniProtKB-EC"/>
</dbReference>
<keyword evidence="4" id="KW-0732">Signal</keyword>
<dbReference type="InterPro" id="IPR029055">
    <property type="entry name" value="Ntn_hydrolases_N"/>
</dbReference>
<feature type="binding site" evidence="2">
    <location>
        <position position="105"/>
    </location>
    <ligand>
        <name>L-glutamate</name>
        <dbReference type="ChEBI" id="CHEBI:29985"/>
    </ligand>
</feature>
<dbReference type="GO" id="GO:0036374">
    <property type="term" value="F:glutathione hydrolase activity"/>
    <property type="evidence" value="ECO:0007669"/>
    <property type="project" value="UniProtKB-UniRule"/>
</dbReference>
<keyword evidence="3" id="KW-0012">Acyltransferase</keyword>
<evidence type="ECO:0000313" key="5">
    <source>
        <dbReference type="EMBL" id="OAL71305.1"/>
    </source>
</evidence>
<dbReference type="GO" id="GO:0006751">
    <property type="term" value="P:glutathione catabolic process"/>
    <property type="evidence" value="ECO:0007669"/>
    <property type="project" value="UniProtKB-UniRule"/>
</dbReference>
<keyword evidence="3" id="KW-0808">Transferase</keyword>
<proteinExistence type="predicted"/>
<name>A0A178FHA6_TRIVO</name>
<feature type="signal peptide" evidence="4">
    <location>
        <begin position="1"/>
        <end position="19"/>
    </location>
</feature>
<comment type="catalytic activity">
    <reaction evidence="3">
        <text>an S-substituted glutathione + H2O = an S-substituted L-cysteinylglycine + L-glutamate</text>
        <dbReference type="Rhea" id="RHEA:59468"/>
        <dbReference type="ChEBI" id="CHEBI:15377"/>
        <dbReference type="ChEBI" id="CHEBI:29985"/>
        <dbReference type="ChEBI" id="CHEBI:90779"/>
        <dbReference type="ChEBI" id="CHEBI:143103"/>
        <dbReference type="EC" id="3.4.19.13"/>
    </reaction>
</comment>
<dbReference type="PANTHER" id="PTHR11686">
    <property type="entry name" value="GAMMA GLUTAMYL TRANSPEPTIDASE"/>
    <property type="match status" value="1"/>
</dbReference>
<dbReference type="UniPathway" id="UPA00204"/>
<dbReference type="EMBL" id="LHPN01000006">
    <property type="protein sequence ID" value="OAL71305.1"/>
    <property type="molecule type" value="Genomic_DNA"/>
</dbReference>
<evidence type="ECO:0000256" key="4">
    <source>
        <dbReference type="SAM" id="SignalP"/>
    </source>
</evidence>
<keyword evidence="6" id="KW-1185">Reference proteome</keyword>
<dbReference type="InterPro" id="IPR043138">
    <property type="entry name" value="GGT_lsub"/>
</dbReference>
<dbReference type="AlphaFoldDB" id="A0A178FHA6"/>
<sequence>MLLQSVFTVILQSTSLVAAAVIPPGTNGRHTAAQKDRGISIASESQYCNDKGVELFKNNAEATAADAIIATVFCIGTVAMYHSGIGGGGFALVKHPKGFEAIDFRTTAPSLATDDYYDDPRHDVHVGGASVGVPGELRGLRKIYKYAKLDWKKLFGPAIQAAKGDFKANEDLMYFVKRVARDLPRDRDALPPDDSCGWFKQYPWNETFCPGGQLISEGTPLNRSKYAETLEAIANSGNEGTFYKGTIADHTYKTLKGRASLMSKEDLENYEAKTRKHVSINYRGHTVTSTPIPTSGTIVLSILKLLEKFPGAFQPGTDGLSTHWLLEAIRYGYAQRSRLGDPDPKFFPTIDMDKYQEWLLNAESGFPHQVNIEDRTLRDILEYLVPYTGADQAIPGLSNDTVKYSGGTSHVVALDNDGLAISLTTSVGEWFGSRVMDPTTGIIFGDDMSDFQRKKHPENPLEFANNHIQGGKRPLSGMSPTIVTNEQGEVYFVTGSAGGTRIPSATLQTIVNVIDRGMSVGDAISSPRLHDQLNPNITEFDLSLTNDKRMYNKQIARDMRDRGHPFTWVEPGFSPAQAIRRESDKAPEASGEESQSNSGGCIWWDGVKDCIINWDILWSRDIPWVTPGRPLSVTWHPKGITDGATQTWKYGINISPIPAHDIVIQAVGCMDRSSPRLLT</sequence>
<dbReference type="PANTHER" id="PTHR11686:SF62">
    <property type="entry name" value="GLUTATHIONE HYDROLASE"/>
    <property type="match status" value="1"/>
</dbReference>
<dbReference type="OrthoDB" id="1081007at2759"/>
<protein>
    <recommendedName>
        <fullName evidence="3">Glutathione hydrolase</fullName>
        <ecNumber evidence="3">2.3.2.2</ecNumber>
        <ecNumber evidence="3">3.4.19.13</ecNumber>
    </recommendedName>
    <alternativeName>
        <fullName evidence="3">Gamma-glutamyltransferase</fullName>
    </alternativeName>
    <alternativeName>
        <fullName evidence="3">Gamma-glutamyltranspeptidase</fullName>
    </alternativeName>
</protein>
<comment type="caution">
    <text evidence="5">The sequence shown here is derived from an EMBL/GenBank/DDBJ whole genome shotgun (WGS) entry which is preliminary data.</text>
</comment>
<gene>
    <name evidence="5" type="ORF">A7D00_4205</name>
</gene>
<evidence type="ECO:0000256" key="1">
    <source>
        <dbReference type="PIRSR" id="PIRSR600101-1"/>
    </source>
</evidence>
<feature type="binding site" evidence="2">
    <location>
        <position position="450"/>
    </location>
    <ligand>
        <name>L-glutamate</name>
        <dbReference type="ChEBI" id="CHEBI:29985"/>
    </ligand>
</feature>
<dbReference type="Gene3D" id="3.60.20.40">
    <property type="match status" value="1"/>
</dbReference>
<reference evidence="5 6" key="1">
    <citation type="submission" date="2016-05" db="EMBL/GenBank/DDBJ databases">
        <title>Genome sequencing of Trichophyton violaceum CMCC(F)T3l isolated from hair.</title>
        <authorList>
            <person name="Zhan P."/>
            <person name="Tao Y."/>
            <person name="Liu W."/>
        </authorList>
    </citation>
    <scope>NUCLEOTIDE SEQUENCE [LARGE SCALE GENOMIC DNA]</scope>
    <source>
        <strain evidence="6">CMCC(F)T3l</strain>
    </source>
</reference>
<dbReference type="EC" id="3.4.19.13" evidence="3"/>